<gene>
    <name evidence="1" type="ORF">MM171A00678_0026</name>
    <name evidence="2" type="ORF">MM171B00889_0026</name>
</gene>
<organism evidence="1">
    <name type="scientific">viral metagenome</name>
    <dbReference type="NCBI Taxonomy" id="1070528"/>
    <lineage>
        <taxon>unclassified sequences</taxon>
        <taxon>metagenomes</taxon>
        <taxon>organismal metagenomes</taxon>
    </lineage>
</organism>
<sequence>MPRTIELDAVLRIKITNAGERNVTYAAELILSKNDKFALQRELLTTELTSVAVKAE</sequence>
<protein>
    <submittedName>
        <fullName evidence="1">Uncharacterized protein</fullName>
    </submittedName>
</protein>
<name>A0A6M3LXR0_9ZZZZ</name>
<proteinExistence type="predicted"/>
<dbReference type="EMBL" id="MT143683">
    <property type="protein sequence ID" value="QJB00167.1"/>
    <property type="molecule type" value="Genomic_DNA"/>
</dbReference>
<evidence type="ECO:0000313" key="1">
    <source>
        <dbReference type="EMBL" id="QJB00167.1"/>
    </source>
</evidence>
<dbReference type="EMBL" id="MT143825">
    <property type="protein sequence ID" value="QJB03120.1"/>
    <property type="molecule type" value="Genomic_DNA"/>
</dbReference>
<dbReference type="AlphaFoldDB" id="A0A6M3LXR0"/>
<reference evidence="1" key="1">
    <citation type="submission" date="2020-03" db="EMBL/GenBank/DDBJ databases">
        <title>The deep terrestrial virosphere.</title>
        <authorList>
            <person name="Holmfeldt K."/>
            <person name="Nilsson E."/>
            <person name="Simone D."/>
            <person name="Lopez-Fernandez M."/>
            <person name="Wu X."/>
            <person name="de Brujin I."/>
            <person name="Lundin D."/>
            <person name="Andersson A."/>
            <person name="Bertilsson S."/>
            <person name="Dopson M."/>
        </authorList>
    </citation>
    <scope>NUCLEOTIDE SEQUENCE</scope>
    <source>
        <strain evidence="1">MM171A00678</strain>
        <strain evidence="2">MM171B00889</strain>
    </source>
</reference>
<evidence type="ECO:0000313" key="2">
    <source>
        <dbReference type="EMBL" id="QJB03120.1"/>
    </source>
</evidence>
<accession>A0A6M3LXR0</accession>